<evidence type="ECO:0000256" key="9">
    <source>
        <dbReference type="SAM" id="Phobius"/>
    </source>
</evidence>
<evidence type="ECO:0000256" key="7">
    <source>
        <dbReference type="ARBA" id="ARBA00023224"/>
    </source>
</evidence>
<feature type="transmembrane region" description="Helical" evidence="9">
    <location>
        <begin position="73"/>
        <end position="91"/>
    </location>
</feature>
<dbReference type="SUPFAM" id="SSF81321">
    <property type="entry name" value="Family A G protein-coupled receptor-like"/>
    <property type="match status" value="1"/>
</dbReference>
<keyword evidence="5 9" id="KW-0472">Membrane</keyword>
<feature type="transmembrane region" description="Helical" evidence="9">
    <location>
        <begin position="379"/>
        <end position="406"/>
    </location>
</feature>
<keyword evidence="7" id="KW-0807">Transducer</keyword>
<dbReference type="AlphaFoldDB" id="A0A2C9KI89"/>
<comment type="subcellular location">
    <subcellularLocation>
        <location evidence="1">Membrane</location>
        <topology evidence="1">Multi-pass membrane protein</topology>
    </subcellularLocation>
</comment>
<evidence type="ECO:0000313" key="12">
    <source>
        <dbReference type="Proteomes" id="UP000076420"/>
    </source>
</evidence>
<feature type="region of interest" description="Disordered" evidence="8">
    <location>
        <begin position="287"/>
        <end position="319"/>
    </location>
</feature>
<evidence type="ECO:0000256" key="6">
    <source>
        <dbReference type="ARBA" id="ARBA00023170"/>
    </source>
</evidence>
<protein>
    <recommendedName>
        <fullName evidence="10">G-protein coupled receptors family 1 profile domain-containing protein</fullName>
    </recommendedName>
</protein>
<dbReference type="EnsemblMetazoa" id="BGLB019966-RA">
    <property type="protein sequence ID" value="BGLB019966-PA"/>
    <property type="gene ID" value="BGLB019966"/>
</dbReference>
<evidence type="ECO:0000256" key="5">
    <source>
        <dbReference type="ARBA" id="ARBA00023136"/>
    </source>
</evidence>
<name>A0A2C9KI89_BIOGL</name>
<dbReference type="InterPro" id="IPR017452">
    <property type="entry name" value="GPCR_Rhodpsn_7TM"/>
</dbReference>
<feature type="transmembrane region" description="Helical" evidence="9">
    <location>
        <begin position="40"/>
        <end position="61"/>
    </location>
</feature>
<organism evidence="11 12">
    <name type="scientific">Biomphalaria glabrata</name>
    <name type="common">Bloodfluke planorb</name>
    <name type="synonym">Freshwater snail</name>
    <dbReference type="NCBI Taxonomy" id="6526"/>
    <lineage>
        <taxon>Eukaryota</taxon>
        <taxon>Metazoa</taxon>
        <taxon>Spiralia</taxon>
        <taxon>Lophotrochozoa</taxon>
        <taxon>Mollusca</taxon>
        <taxon>Gastropoda</taxon>
        <taxon>Heterobranchia</taxon>
        <taxon>Euthyneura</taxon>
        <taxon>Panpulmonata</taxon>
        <taxon>Hygrophila</taxon>
        <taxon>Lymnaeoidea</taxon>
        <taxon>Planorbidae</taxon>
        <taxon>Biomphalaria</taxon>
    </lineage>
</organism>
<dbReference type="PANTHER" id="PTHR24243:SF230">
    <property type="entry name" value="G-PROTEIN COUPLED RECEPTORS FAMILY 1 PROFILE DOMAIN-CONTAINING PROTEIN"/>
    <property type="match status" value="1"/>
</dbReference>
<feature type="transmembrane region" description="Helical" evidence="9">
    <location>
        <begin position="192"/>
        <end position="219"/>
    </location>
</feature>
<evidence type="ECO:0000256" key="2">
    <source>
        <dbReference type="ARBA" id="ARBA00022692"/>
    </source>
</evidence>
<dbReference type="GO" id="GO:0004930">
    <property type="term" value="F:G protein-coupled receptor activity"/>
    <property type="evidence" value="ECO:0007669"/>
    <property type="project" value="UniProtKB-KW"/>
</dbReference>
<keyword evidence="3 9" id="KW-1133">Transmembrane helix</keyword>
<evidence type="ECO:0000259" key="10">
    <source>
        <dbReference type="PROSITE" id="PS50262"/>
    </source>
</evidence>
<dbReference type="PROSITE" id="PS50262">
    <property type="entry name" value="G_PROTEIN_RECEP_F1_2"/>
    <property type="match status" value="1"/>
</dbReference>
<dbReference type="KEGG" id="bgt:106056042"/>
<keyword evidence="2 9" id="KW-0812">Transmembrane</keyword>
<dbReference type="Pfam" id="PF00001">
    <property type="entry name" value="7tm_1"/>
    <property type="match status" value="1"/>
</dbReference>
<accession>A0A2C9KI89</accession>
<dbReference type="GO" id="GO:0005886">
    <property type="term" value="C:plasma membrane"/>
    <property type="evidence" value="ECO:0007669"/>
    <property type="project" value="TreeGrafter"/>
</dbReference>
<dbReference type="InterPro" id="IPR000276">
    <property type="entry name" value="GPCR_Rhodpsn"/>
</dbReference>
<dbReference type="Proteomes" id="UP000076420">
    <property type="component" value="Unassembled WGS sequence"/>
</dbReference>
<dbReference type="OrthoDB" id="6155320at2759"/>
<dbReference type="STRING" id="6526.A0A2C9KI89"/>
<dbReference type="VEuPathDB" id="VectorBase:BGLAX_049401"/>
<evidence type="ECO:0000256" key="1">
    <source>
        <dbReference type="ARBA" id="ARBA00004141"/>
    </source>
</evidence>
<gene>
    <name evidence="11" type="primary">106056042</name>
</gene>
<feature type="transmembrane region" description="Helical" evidence="9">
    <location>
        <begin position="150"/>
        <end position="172"/>
    </location>
</feature>
<reference evidence="11" key="1">
    <citation type="submission" date="2020-05" db="UniProtKB">
        <authorList>
            <consortium name="EnsemblMetazoa"/>
        </authorList>
    </citation>
    <scope>IDENTIFICATION</scope>
    <source>
        <strain evidence="11">BB02</strain>
    </source>
</reference>
<dbReference type="RefSeq" id="XP_013068062.2">
    <property type="nucleotide sequence ID" value="XM_013212608.2"/>
</dbReference>
<evidence type="ECO:0000256" key="4">
    <source>
        <dbReference type="ARBA" id="ARBA00023040"/>
    </source>
</evidence>
<feature type="compositionally biased region" description="Basic residues" evidence="8">
    <location>
        <begin position="309"/>
        <end position="319"/>
    </location>
</feature>
<evidence type="ECO:0000256" key="3">
    <source>
        <dbReference type="ARBA" id="ARBA00022989"/>
    </source>
</evidence>
<feature type="transmembrane region" description="Helical" evidence="9">
    <location>
        <begin position="111"/>
        <end position="129"/>
    </location>
</feature>
<feature type="transmembrane region" description="Helical" evidence="9">
    <location>
        <begin position="341"/>
        <end position="359"/>
    </location>
</feature>
<dbReference type="VEuPathDB" id="VectorBase:BGLB019966"/>
<proteinExistence type="predicted"/>
<feature type="domain" description="G-protein coupled receptors family 1 profile" evidence="10">
    <location>
        <begin position="52"/>
        <end position="403"/>
    </location>
</feature>
<sequence length="425" mass="48873">MDFLNFSQNSSSVLRNLRENLNQYYVYTEIPAVVHLFNHYIVPATCLFGVLGNLLLLLYFLRASVRLQPCSQYWTALVCVDTLFLITKLLLSSMTRFTLLGSRLSCQFIIYLSYNSSFLSAWFVVFMMAEKTIVVCVPLRASRVCTRKKSILVMISASALSMILYSYSFFTIGHYEGECVVSSYWYNFLTIVTYLDSCIVFVVPFVGVVALNATIIFVLRGMRLHHNVYNRNQEIAIRKQSLLQNCDLNKCSRQDESVELQRCSSQNGERDSSEYELVSSLECVQSHSEERSTSVHAQRHISTPERRHPASHIKRRSSKHGLRFHNSTNTLNRAQIKSTKILVLVSTFFILLHLPSYAVRLYGMVLEFSEDLMDTMSDYGLYAIQSVVQFLYCLKFGVGSVVYFIATSRMGRRRARVLYNCKRNC</sequence>
<dbReference type="Gene3D" id="1.20.1070.10">
    <property type="entry name" value="Rhodopsin 7-helix transmembrane proteins"/>
    <property type="match status" value="1"/>
</dbReference>
<dbReference type="PANTHER" id="PTHR24243">
    <property type="entry name" value="G-PROTEIN COUPLED RECEPTOR"/>
    <property type="match status" value="1"/>
</dbReference>
<evidence type="ECO:0000313" key="11">
    <source>
        <dbReference type="EnsemblMetazoa" id="BGLB019966-PA"/>
    </source>
</evidence>
<keyword evidence="6" id="KW-0675">Receptor</keyword>
<evidence type="ECO:0000256" key="8">
    <source>
        <dbReference type="SAM" id="MobiDB-lite"/>
    </source>
</evidence>
<keyword evidence="4" id="KW-0297">G-protein coupled receptor</keyword>